<dbReference type="InterPro" id="IPR050330">
    <property type="entry name" value="Bact_OuterMem_StrucFunc"/>
</dbReference>
<evidence type="ECO:0000256" key="1">
    <source>
        <dbReference type="PROSITE-ProRule" id="PRU00473"/>
    </source>
</evidence>
<keyword evidence="1" id="KW-0472">Membrane</keyword>
<dbReference type="Proteomes" id="UP000250079">
    <property type="component" value="Chromosome"/>
</dbReference>
<evidence type="ECO:0000313" key="5">
    <source>
        <dbReference type="Proteomes" id="UP000250079"/>
    </source>
</evidence>
<reference evidence="4 5" key="1">
    <citation type="submission" date="2016-12" db="EMBL/GenBank/DDBJ databases">
        <authorList>
            <person name="Song W.-J."/>
            <person name="Kurnit D.M."/>
        </authorList>
    </citation>
    <scope>NUCLEOTIDE SEQUENCE [LARGE SCALE GENOMIC DNA]</scope>
    <source>
        <strain evidence="4 5">IMCC3135</strain>
    </source>
</reference>
<organism evidence="4 5">
    <name type="scientific">Granulosicoccus antarcticus IMCC3135</name>
    <dbReference type="NCBI Taxonomy" id="1192854"/>
    <lineage>
        <taxon>Bacteria</taxon>
        <taxon>Pseudomonadati</taxon>
        <taxon>Pseudomonadota</taxon>
        <taxon>Gammaproteobacteria</taxon>
        <taxon>Chromatiales</taxon>
        <taxon>Granulosicoccaceae</taxon>
        <taxon>Granulosicoccus</taxon>
    </lineage>
</organism>
<dbReference type="PROSITE" id="PS51123">
    <property type="entry name" value="OMPA_2"/>
    <property type="match status" value="1"/>
</dbReference>
<proteinExistence type="predicted"/>
<feature type="domain" description="OmpA-like" evidence="3">
    <location>
        <begin position="279"/>
        <end position="394"/>
    </location>
</feature>
<name>A0A2Z2NMY1_9GAMM</name>
<dbReference type="Gene3D" id="3.30.1330.60">
    <property type="entry name" value="OmpA-like domain"/>
    <property type="match status" value="1"/>
</dbReference>
<dbReference type="EMBL" id="CP018632">
    <property type="protein sequence ID" value="ASJ70240.1"/>
    <property type="molecule type" value="Genomic_DNA"/>
</dbReference>
<dbReference type="GO" id="GO:0016020">
    <property type="term" value="C:membrane"/>
    <property type="evidence" value="ECO:0007669"/>
    <property type="project" value="UniProtKB-UniRule"/>
</dbReference>
<dbReference type="CDD" id="cd07185">
    <property type="entry name" value="OmpA_C-like"/>
    <property type="match status" value="1"/>
</dbReference>
<sequence>MANRLRIRPIDARKSLNLGLLLLASLTSSALQAESISDRLIVLDPDGRHYVAQQWLATSANPVVATLPAERVTQETRFAGPDWQAFASIHEQNPDQLSLSSGSVMTRYQHRYEQGLSEPYPGVFELNTALEQLDIRFTEAEEVQWSLTWILPGNVSLLKLDADASLQPSTSEQVPQTPSGDWQTRGQVVTYRQTGGQLPALRLRFSLSPFESLVTEPCSPGSTSDERCSPDIDDDGVPDSRDLCLPPTSEVLALRPTPALAIPVPSASVLKDRADELGCANEDPVRLTGVRFASRQSYLDVASREVLERVARALQKMPESVFEIRSHTDNAGRVDINQRDSRERAEAVRYYLQLLGVEPAQLKARGMGESAPAYDNTLAAGRRANRRVELHRLK</sequence>
<dbReference type="InterPro" id="IPR036737">
    <property type="entry name" value="OmpA-like_sf"/>
</dbReference>
<feature type="signal peptide" evidence="2">
    <location>
        <begin position="1"/>
        <end position="33"/>
    </location>
</feature>
<dbReference type="InterPro" id="IPR006665">
    <property type="entry name" value="OmpA-like"/>
</dbReference>
<dbReference type="Pfam" id="PF00691">
    <property type="entry name" value="OmpA"/>
    <property type="match status" value="1"/>
</dbReference>
<accession>A0A2Z2NMY1</accession>
<evidence type="ECO:0000313" key="4">
    <source>
        <dbReference type="EMBL" id="ASJ70240.1"/>
    </source>
</evidence>
<evidence type="ECO:0000259" key="3">
    <source>
        <dbReference type="PROSITE" id="PS51123"/>
    </source>
</evidence>
<protein>
    <submittedName>
        <fullName evidence="4">Outer membrane porin F</fullName>
    </submittedName>
</protein>
<feature type="chain" id="PRO_5016446966" evidence="2">
    <location>
        <begin position="34"/>
        <end position="394"/>
    </location>
</feature>
<gene>
    <name evidence="4" type="primary">oprF_1</name>
    <name evidence="4" type="ORF">IMCC3135_00570</name>
</gene>
<dbReference type="AlphaFoldDB" id="A0A2Z2NMY1"/>
<dbReference type="PANTHER" id="PTHR30329">
    <property type="entry name" value="STATOR ELEMENT OF FLAGELLAR MOTOR COMPLEX"/>
    <property type="match status" value="1"/>
</dbReference>
<dbReference type="SUPFAM" id="SSF103088">
    <property type="entry name" value="OmpA-like"/>
    <property type="match status" value="1"/>
</dbReference>
<dbReference type="RefSeq" id="WP_157735669.1">
    <property type="nucleotide sequence ID" value="NZ_CP018632.1"/>
</dbReference>
<keyword evidence="5" id="KW-1185">Reference proteome</keyword>
<evidence type="ECO:0000256" key="2">
    <source>
        <dbReference type="SAM" id="SignalP"/>
    </source>
</evidence>
<dbReference type="PANTHER" id="PTHR30329:SF21">
    <property type="entry name" value="LIPOPROTEIN YIAD-RELATED"/>
    <property type="match status" value="1"/>
</dbReference>
<keyword evidence="2" id="KW-0732">Signal</keyword>
<dbReference type="KEGG" id="gai:IMCC3135_00570"/>
<dbReference type="OrthoDB" id="9782229at2"/>